<protein>
    <submittedName>
        <fullName evidence="1">Uncharacterized protein</fullName>
    </submittedName>
</protein>
<dbReference type="EMBL" id="CM056742">
    <property type="protein sequence ID" value="KAJ8679212.1"/>
    <property type="molecule type" value="Genomic_DNA"/>
</dbReference>
<accession>A0ACC2P9T5</accession>
<gene>
    <name evidence="1" type="ORF">QAD02_014999</name>
</gene>
<evidence type="ECO:0000313" key="2">
    <source>
        <dbReference type="Proteomes" id="UP001239111"/>
    </source>
</evidence>
<evidence type="ECO:0000313" key="1">
    <source>
        <dbReference type="EMBL" id="KAJ8679212.1"/>
    </source>
</evidence>
<reference evidence="1" key="1">
    <citation type="submission" date="2023-04" db="EMBL/GenBank/DDBJ databases">
        <title>A chromosome-level genome assembly of the parasitoid wasp Eretmocerus hayati.</title>
        <authorList>
            <person name="Zhong Y."/>
            <person name="Liu S."/>
            <person name="Liu Y."/>
        </authorList>
    </citation>
    <scope>NUCLEOTIDE SEQUENCE</scope>
    <source>
        <strain evidence="1">ZJU_SS_LIU_2023</strain>
    </source>
</reference>
<organism evidence="1 2">
    <name type="scientific">Eretmocerus hayati</name>
    <dbReference type="NCBI Taxonomy" id="131215"/>
    <lineage>
        <taxon>Eukaryota</taxon>
        <taxon>Metazoa</taxon>
        <taxon>Ecdysozoa</taxon>
        <taxon>Arthropoda</taxon>
        <taxon>Hexapoda</taxon>
        <taxon>Insecta</taxon>
        <taxon>Pterygota</taxon>
        <taxon>Neoptera</taxon>
        <taxon>Endopterygota</taxon>
        <taxon>Hymenoptera</taxon>
        <taxon>Apocrita</taxon>
        <taxon>Proctotrupomorpha</taxon>
        <taxon>Chalcidoidea</taxon>
        <taxon>Aphelinidae</taxon>
        <taxon>Aphelininae</taxon>
        <taxon>Eretmocerus</taxon>
    </lineage>
</organism>
<keyword evidence="2" id="KW-1185">Reference proteome</keyword>
<feature type="non-terminal residue" evidence="1">
    <location>
        <position position="1"/>
    </location>
</feature>
<comment type="caution">
    <text evidence="1">The sequence shown here is derived from an EMBL/GenBank/DDBJ whole genome shotgun (WGS) entry which is preliminary data.</text>
</comment>
<name>A0ACC2P9T5_9HYME</name>
<proteinExistence type="predicted"/>
<dbReference type="Proteomes" id="UP001239111">
    <property type="component" value="Chromosome 2"/>
</dbReference>
<sequence>YDIGEDQLYSVSWYKDNEHIYSYSTRHSKKQVFDVEGVQINARKSNHKDLFLQNVSVNSTGYYACEVNTDSPPFRSVKGESYMEVMELPRNKPKITGEEKIYANGDILSLNCTSDLSHPAARLHWFVNGVPIDPNSEVSYLTSRGLYSTRSTLRLELNPLHLTQSSIGIRCTSTVQSTPLVKQPFKDVRVTEIY</sequence>
<feature type="non-terminal residue" evidence="1">
    <location>
        <position position="194"/>
    </location>
</feature>